<sequence length="186" mass="20784">MQKRRYPGSEGGDGSDHGDEDDVAVDLVLGLPEHRGHVGALPQLVDLARVPLLLAAGPDEHVRAEQRPAQLVQRPPRRPVPPQLRDLQLPEQVADDLDFVREQLAQILVAARRARRRGDHRRYPEPVDAGHLHHARRLPQHAPQRRHAVLITITEETAQPRLITMMAVTETLVASQTHLAADISLF</sequence>
<gene>
    <name evidence="2" type="ORF">PVAP13_2KG061632</name>
</gene>
<dbReference type="Proteomes" id="UP000823388">
    <property type="component" value="Chromosome 2K"/>
</dbReference>
<reference evidence="2" key="1">
    <citation type="submission" date="2020-05" db="EMBL/GenBank/DDBJ databases">
        <title>WGS assembly of Panicum virgatum.</title>
        <authorList>
            <person name="Lovell J.T."/>
            <person name="Jenkins J."/>
            <person name="Shu S."/>
            <person name="Juenger T.E."/>
            <person name="Schmutz J."/>
        </authorList>
    </citation>
    <scope>NUCLEOTIDE SEQUENCE</scope>
    <source>
        <strain evidence="2">AP13</strain>
    </source>
</reference>
<feature type="region of interest" description="Disordered" evidence="1">
    <location>
        <begin position="1"/>
        <end position="23"/>
    </location>
</feature>
<name>A0A8T0WAJ6_PANVG</name>
<accession>A0A8T0WAJ6</accession>
<dbReference type="AlphaFoldDB" id="A0A8T0WAJ6"/>
<proteinExistence type="predicted"/>
<organism evidence="2 3">
    <name type="scientific">Panicum virgatum</name>
    <name type="common">Blackwell switchgrass</name>
    <dbReference type="NCBI Taxonomy" id="38727"/>
    <lineage>
        <taxon>Eukaryota</taxon>
        <taxon>Viridiplantae</taxon>
        <taxon>Streptophyta</taxon>
        <taxon>Embryophyta</taxon>
        <taxon>Tracheophyta</taxon>
        <taxon>Spermatophyta</taxon>
        <taxon>Magnoliopsida</taxon>
        <taxon>Liliopsida</taxon>
        <taxon>Poales</taxon>
        <taxon>Poaceae</taxon>
        <taxon>PACMAD clade</taxon>
        <taxon>Panicoideae</taxon>
        <taxon>Panicodae</taxon>
        <taxon>Paniceae</taxon>
        <taxon>Panicinae</taxon>
        <taxon>Panicum</taxon>
        <taxon>Panicum sect. Hiantes</taxon>
    </lineage>
</organism>
<evidence type="ECO:0000313" key="2">
    <source>
        <dbReference type="EMBL" id="KAG2640259.1"/>
    </source>
</evidence>
<comment type="caution">
    <text evidence="2">The sequence shown here is derived from an EMBL/GenBank/DDBJ whole genome shotgun (WGS) entry which is preliminary data.</text>
</comment>
<keyword evidence="3" id="KW-1185">Reference proteome</keyword>
<evidence type="ECO:0000313" key="3">
    <source>
        <dbReference type="Proteomes" id="UP000823388"/>
    </source>
</evidence>
<feature type="region of interest" description="Disordered" evidence="1">
    <location>
        <begin position="61"/>
        <end position="83"/>
    </location>
</feature>
<dbReference type="EMBL" id="CM029039">
    <property type="protein sequence ID" value="KAG2640259.1"/>
    <property type="molecule type" value="Genomic_DNA"/>
</dbReference>
<protein>
    <submittedName>
        <fullName evidence="2">Uncharacterized protein</fullName>
    </submittedName>
</protein>
<evidence type="ECO:0000256" key="1">
    <source>
        <dbReference type="SAM" id="MobiDB-lite"/>
    </source>
</evidence>